<comment type="caution">
    <text evidence="3">The sequence shown here is derived from an EMBL/GenBank/DDBJ whole genome shotgun (WGS) entry which is preliminary data.</text>
</comment>
<feature type="transmembrane region" description="Helical" evidence="2">
    <location>
        <begin position="136"/>
        <end position="164"/>
    </location>
</feature>
<dbReference type="AlphaFoldDB" id="A0A086KR52"/>
<sequence>MEGGVLAGDPSAEDRGEGDETGESLSAALPLASEKARSVADAGGESDERNRSAVCSNEDHVYEGPDLFGTEAFDSVCCVDILDQAYKPAVRRILALWGLLLLASTSLLLVGFFGSFRFLHRDGSLDLSHNLWKEHLFWSSVVQFMVTALGIAFGFIALVSHTQLGSSCEVHSFQRFFTWCLLFHLAGALFCFVAAVKLTAVDVFSSPAFASPLSSSLLHRHTSSLGLDANTAAAFRSSRLSPDVTTPGASLRRSLALRKVELGRLSLGKNRFKAPASTAEPAASSLSSLSSPFALSPLSAKRPLVSFQFSPLGQNSDSSVFEPSGAAASPHRFDSIEESEGLGSNVKNFTYFQRSTEPGELPPFSNPRRLSVLSPSLSPSRSFNSFSPASFAEIVESDDWLRSKGSELKIPSRESPVYQKMLFSSVTVNYFEAVLHALCFVTTWRLAGRLGRLFGLKMPRIPF</sequence>
<evidence type="ECO:0000256" key="2">
    <source>
        <dbReference type="SAM" id="Phobius"/>
    </source>
</evidence>
<feature type="transmembrane region" description="Helical" evidence="2">
    <location>
        <begin position="94"/>
        <end position="116"/>
    </location>
</feature>
<evidence type="ECO:0000313" key="4">
    <source>
        <dbReference type="Proteomes" id="UP000028837"/>
    </source>
</evidence>
<dbReference type="OrthoDB" id="332419at2759"/>
<evidence type="ECO:0000256" key="1">
    <source>
        <dbReference type="SAM" id="MobiDB-lite"/>
    </source>
</evidence>
<keyword evidence="2" id="KW-1133">Transmembrane helix</keyword>
<gene>
    <name evidence="3" type="ORF">TGDOM2_246710</name>
</gene>
<proteinExistence type="predicted"/>
<accession>A0A086KR52</accession>
<organism evidence="3 4">
    <name type="scientific">Toxoplasma gondii GAB2-2007-GAL-DOM2</name>
    <dbReference type="NCBI Taxonomy" id="1130820"/>
    <lineage>
        <taxon>Eukaryota</taxon>
        <taxon>Sar</taxon>
        <taxon>Alveolata</taxon>
        <taxon>Apicomplexa</taxon>
        <taxon>Conoidasida</taxon>
        <taxon>Coccidia</taxon>
        <taxon>Eucoccidiorida</taxon>
        <taxon>Eimeriorina</taxon>
        <taxon>Sarcocystidae</taxon>
        <taxon>Toxoplasma</taxon>
    </lineage>
</organism>
<dbReference type="VEuPathDB" id="ToxoDB:TGDOM2_246710"/>
<protein>
    <submittedName>
        <fullName evidence="3">Putative transmembrane protein</fullName>
    </submittedName>
</protein>
<keyword evidence="2 3" id="KW-0812">Transmembrane</keyword>
<evidence type="ECO:0000313" key="3">
    <source>
        <dbReference type="EMBL" id="KFG46870.1"/>
    </source>
</evidence>
<feature type="transmembrane region" description="Helical" evidence="2">
    <location>
        <begin position="176"/>
        <end position="196"/>
    </location>
</feature>
<feature type="region of interest" description="Disordered" evidence="1">
    <location>
        <begin position="1"/>
        <end position="54"/>
    </location>
</feature>
<keyword evidence="2" id="KW-0472">Membrane</keyword>
<reference evidence="3 4" key="1">
    <citation type="submission" date="2014-02" db="EMBL/GenBank/DDBJ databases">
        <authorList>
            <person name="Sibley D."/>
            <person name="Venepally P."/>
            <person name="Karamycheva S."/>
            <person name="Hadjithomas M."/>
            <person name="Khan A."/>
            <person name="Brunk B."/>
            <person name="Roos D."/>
            <person name="Caler E."/>
            <person name="Lorenzi H."/>
        </authorList>
    </citation>
    <scope>NUCLEOTIDE SEQUENCE [LARGE SCALE GENOMIC DNA]</scope>
    <source>
        <strain evidence="3 4">GAB2-2007-GAL-DOM2</strain>
    </source>
</reference>
<dbReference type="EMBL" id="AHZU02000242">
    <property type="protein sequence ID" value="KFG46870.1"/>
    <property type="molecule type" value="Genomic_DNA"/>
</dbReference>
<dbReference type="Proteomes" id="UP000028837">
    <property type="component" value="Unassembled WGS sequence"/>
</dbReference>
<name>A0A086KR52_TOXGO</name>